<accession>A0A6G8PUY6</accession>
<feature type="domain" description="MurNAc-LAA" evidence="1">
    <location>
        <begin position="230"/>
        <end position="344"/>
    </location>
</feature>
<protein>
    <recommendedName>
        <fullName evidence="1">MurNAc-LAA domain-containing protein</fullName>
    </recommendedName>
</protein>
<name>A0A6G8PUY6_9ACTN</name>
<evidence type="ECO:0000259" key="1">
    <source>
        <dbReference type="SMART" id="SM00646"/>
    </source>
</evidence>
<dbReference type="Pfam" id="PF01520">
    <property type="entry name" value="Amidase_3"/>
    <property type="match status" value="1"/>
</dbReference>
<dbReference type="GO" id="GO:0030288">
    <property type="term" value="C:outer membrane-bounded periplasmic space"/>
    <property type="evidence" value="ECO:0007669"/>
    <property type="project" value="TreeGrafter"/>
</dbReference>
<dbReference type="CDD" id="cd02696">
    <property type="entry name" value="MurNAc-LAA"/>
    <property type="match status" value="1"/>
</dbReference>
<dbReference type="InterPro" id="IPR036366">
    <property type="entry name" value="PGBDSf"/>
</dbReference>
<gene>
    <name evidence="2" type="ORF">GBA65_04950</name>
</gene>
<dbReference type="RefSeq" id="WP_166395650.1">
    <property type="nucleotide sequence ID" value="NZ_CP045121.1"/>
</dbReference>
<evidence type="ECO:0000313" key="3">
    <source>
        <dbReference type="Proteomes" id="UP000502706"/>
    </source>
</evidence>
<dbReference type="InterPro" id="IPR050695">
    <property type="entry name" value="N-acetylmuramoyl_amidase_3"/>
</dbReference>
<dbReference type="InterPro" id="IPR036365">
    <property type="entry name" value="PGBD-like_sf"/>
</dbReference>
<dbReference type="Gene3D" id="1.10.101.10">
    <property type="entry name" value="PGBD-like superfamily/PGBD"/>
    <property type="match status" value="2"/>
</dbReference>
<dbReference type="Proteomes" id="UP000502706">
    <property type="component" value="Chromosome"/>
</dbReference>
<dbReference type="AlphaFoldDB" id="A0A6G8PUY6"/>
<dbReference type="Gene3D" id="3.40.630.40">
    <property type="entry name" value="Zn-dependent exopeptidases"/>
    <property type="match status" value="1"/>
</dbReference>
<dbReference type="SMART" id="SM00646">
    <property type="entry name" value="Ami_3"/>
    <property type="match status" value="1"/>
</dbReference>
<organism evidence="2 3">
    <name type="scientific">Rubrobacter marinus</name>
    <dbReference type="NCBI Taxonomy" id="2653852"/>
    <lineage>
        <taxon>Bacteria</taxon>
        <taxon>Bacillati</taxon>
        <taxon>Actinomycetota</taxon>
        <taxon>Rubrobacteria</taxon>
        <taxon>Rubrobacterales</taxon>
        <taxon>Rubrobacteraceae</taxon>
        <taxon>Rubrobacter</taxon>
    </lineage>
</organism>
<dbReference type="KEGG" id="rmar:GBA65_04950"/>
<sequence>MRALRRGDRGREVVDLQTRLLALGLDLGNRGIDGVFGPVTELAVRAFQQRMGILADGSVGPITWREVYEAGYRPGGRLLYLRQPPFRGADVTELQRMLHDLGFDPGAVNGLFDERTARATKEFQRNAGLVPDGVIDDGVFKVLNTYAAQSLGTHQLPDKNGGYFPEDLFAGTIVVDAAHGGRDVGFKCPNGLTEADLNLAVAQELAQILPAREVLLTRSGDDDVPNSDRAFLANSSRAKMVVSIHHAHHHSPEASGTAAFYFERLGYRSHRGRMAATYVQKGVSRALETADIGEFGRSYDILRETNIPAVMLEPLFLTNPENLDLASDPYYPTTVAEAVAGALELYAGRDAAFIAQ</sequence>
<keyword evidence="3" id="KW-1185">Reference proteome</keyword>
<evidence type="ECO:0000313" key="2">
    <source>
        <dbReference type="EMBL" id="QIN77975.1"/>
    </source>
</evidence>
<dbReference type="InterPro" id="IPR002508">
    <property type="entry name" value="MurNAc-LAA_cat"/>
</dbReference>
<reference evidence="2 3" key="1">
    <citation type="submission" date="2019-10" db="EMBL/GenBank/DDBJ databases">
        <title>Rubrobacter sp nov SCSIO 52915 isolated from a deep-sea sediment in the South China Sea.</title>
        <authorList>
            <person name="Chen R.W."/>
        </authorList>
    </citation>
    <scope>NUCLEOTIDE SEQUENCE [LARGE SCALE GENOMIC DNA]</scope>
    <source>
        <strain evidence="2 3">SCSIO 52915</strain>
    </source>
</reference>
<dbReference type="PANTHER" id="PTHR30404">
    <property type="entry name" value="N-ACETYLMURAMOYL-L-ALANINE AMIDASE"/>
    <property type="match status" value="1"/>
</dbReference>
<dbReference type="InterPro" id="IPR002477">
    <property type="entry name" value="Peptidoglycan-bd-like"/>
</dbReference>
<dbReference type="SUPFAM" id="SSF47090">
    <property type="entry name" value="PGBD-like"/>
    <property type="match status" value="2"/>
</dbReference>
<dbReference type="PANTHER" id="PTHR30404:SF7">
    <property type="entry name" value="CELL WALL AMIDASE LYTH-RELATED"/>
    <property type="match status" value="1"/>
</dbReference>
<dbReference type="GO" id="GO:0009253">
    <property type="term" value="P:peptidoglycan catabolic process"/>
    <property type="evidence" value="ECO:0007669"/>
    <property type="project" value="InterPro"/>
</dbReference>
<dbReference type="EMBL" id="CP045121">
    <property type="protein sequence ID" value="QIN77975.1"/>
    <property type="molecule type" value="Genomic_DNA"/>
</dbReference>
<dbReference type="Pfam" id="PF01471">
    <property type="entry name" value="PG_binding_1"/>
    <property type="match status" value="2"/>
</dbReference>
<proteinExistence type="predicted"/>
<dbReference type="SUPFAM" id="SSF53187">
    <property type="entry name" value="Zn-dependent exopeptidases"/>
    <property type="match status" value="1"/>
</dbReference>
<dbReference type="GO" id="GO:0008745">
    <property type="term" value="F:N-acetylmuramoyl-L-alanine amidase activity"/>
    <property type="evidence" value="ECO:0007669"/>
    <property type="project" value="InterPro"/>
</dbReference>